<feature type="transmembrane region" description="Helical" evidence="1">
    <location>
        <begin position="72"/>
        <end position="93"/>
    </location>
</feature>
<feature type="transmembrane region" description="Helical" evidence="1">
    <location>
        <begin position="163"/>
        <end position="187"/>
    </location>
</feature>
<feature type="transmembrane region" description="Helical" evidence="1">
    <location>
        <begin position="100"/>
        <end position="127"/>
    </location>
</feature>
<keyword evidence="3" id="KW-1185">Reference proteome</keyword>
<proteinExistence type="predicted"/>
<dbReference type="AlphaFoldDB" id="A0A812EM39"/>
<sequence>MFHICSIISTTSASINTSTAFLFFSFPLLPLFVLHLLPHFLPHSSSSFYSPPTPYSLPSSLPTTSVSVSSSYYFSSAFSFLSSTSVTFFLLLFRPILIFLLLFHILLLLLFCPLFLYIIFFLFHYLAPPWFSSPSLSSNPLPFPLVSPRSSIPILLFHHNLTPALFCFTHFFVITSNTSNTCVYLLFRQNIIITLSRNL</sequence>
<comment type="caution">
    <text evidence="2">The sequence shown here is derived from an EMBL/GenBank/DDBJ whole genome shotgun (WGS) entry which is preliminary data.</text>
</comment>
<accession>A0A812EM39</accession>
<reference evidence="2" key="1">
    <citation type="submission" date="2021-01" db="EMBL/GenBank/DDBJ databases">
        <authorList>
            <person name="Li R."/>
            <person name="Bekaert M."/>
        </authorList>
    </citation>
    <scope>NUCLEOTIDE SEQUENCE</scope>
    <source>
        <strain evidence="2">Farmed</strain>
    </source>
</reference>
<feature type="transmembrane region" description="Helical" evidence="1">
    <location>
        <begin position="21"/>
        <end position="41"/>
    </location>
</feature>
<name>A0A812EM39_ACAPH</name>
<protein>
    <submittedName>
        <fullName evidence="2">Uncharacterized protein</fullName>
    </submittedName>
</protein>
<evidence type="ECO:0000313" key="3">
    <source>
        <dbReference type="Proteomes" id="UP000597762"/>
    </source>
</evidence>
<gene>
    <name evidence="2" type="ORF">SPHA_73740</name>
</gene>
<keyword evidence="1" id="KW-1133">Transmembrane helix</keyword>
<organism evidence="2 3">
    <name type="scientific">Acanthosepion pharaonis</name>
    <name type="common">Pharaoh cuttlefish</name>
    <name type="synonym">Sepia pharaonis</name>
    <dbReference type="NCBI Taxonomy" id="158019"/>
    <lineage>
        <taxon>Eukaryota</taxon>
        <taxon>Metazoa</taxon>
        <taxon>Spiralia</taxon>
        <taxon>Lophotrochozoa</taxon>
        <taxon>Mollusca</taxon>
        <taxon>Cephalopoda</taxon>
        <taxon>Coleoidea</taxon>
        <taxon>Decapodiformes</taxon>
        <taxon>Sepiida</taxon>
        <taxon>Sepiina</taxon>
        <taxon>Sepiidae</taxon>
        <taxon>Acanthosepion</taxon>
    </lineage>
</organism>
<dbReference type="Proteomes" id="UP000597762">
    <property type="component" value="Unassembled WGS sequence"/>
</dbReference>
<evidence type="ECO:0000256" key="1">
    <source>
        <dbReference type="SAM" id="Phobius"/>
    </source>
</evidence>
<keyword evidence="1" id="KW-0472">Membrane</keyword>
<dbReference type="EMBL" id="CAHIKZ030005388">
    <property type="protein sequence ID" value="CAE1323933.1"/>
    <property type="molecule type" value="Genomic_DNA"/>
</dbReference>
<keyword evidence="1" id="KW-0812">Transmembrane</keyword>
<evidence type="ECO:0000313" key="2">
    <source>
        <dbReference type="EMBL" id="CAE1323933.1"/>
    </source>
</evidence>